<comment type="catalytic activity">
    <reaction evidence="10">
        <text>D-glyceraldehyde 3-phosphate + pyruvate + H(+) = 1-deoxy-D-xylulose 5-phosphate + CO2</text>
        <dbReference type="Rhea" id="RHEA:12605"/>
        <dbReference type="ChEBI" id="CHEBI:15361"/>
        <dbReference type="ChEBI" id="CHEBI:15378"/>
        <dbReference type="ChEBI" id="CHEBI:16526"/>
        <dbReference type="ChEBI" id="CHEBI:57792"/>
        <dbReference type="ChEBI" id="CHEBI:59776"/>
        <dbReference type="EC" id="2.2.1.7"/>
    </reaction>
</comment>
<dbReference type="InterPro" id="IPR005475">
    <property type="entry name" value="Transketolase-like_Pyr-bd"/>
</dbReference>
<dbReference type="NCBIfam" id="TIGR00204">
    <property type="entry name" value="dxs"/>
    <property type="match status" value="1"/>
</dbReference>
<evidence type="ECO:0000256" key="3">
    <source>
        <dbReference type="ARBA" id="ARBA00011738"/>
    </source>
</evidence>
<feature type="binding site" evidence="10">
    <location>
        <position position="145"/>
    </location>
    <ligand>
        <name>Mg(2+)</name>
        <dbReference type="ChEBI" id="CHEBI:18420"/>
    </ligand>
</feature>
<dbReference type="GO" id="GO:0000287">
    <property type="term" value="F:magnesium ion binding"/>
    <property type="evidence" value="ECO:0007669"/>
    <property type="project" value="UniProtKB-UniRule"/>
</dbReference>
<organism evidence="12 13">
    <name type="scientific">Sedimentibacter hydroxybenzoicus DSM 7310</name>
    <dbReference type="NCBI Taxonomy" id="1123245"/>
    <lineage>
        <taxon>Bacteria</taxon>
        <taxon>Bacillati</taxon>
        <taxon>Bacillota</taxon>
        <taxon>Tissierellia</taxon>
        <taxon>Sedimentibacter</taxon>
    </lineage>
</organism>
<dbReference type="SUPFAM" id="SSF52922">
    <property type="entry name" value="TK C-terminal domain-like"/>
    <property type="match status" value="1"/>
</dbReference>
<keyword evidence="6 10" id="KW-0460">Magnesium</keyword>
<dbReference type="AlphaFoldDB" id="A0A974BMI4"/>
<dbReference type="InterPro" id="IPR005477">
    <property type="entry name" value="Dxylulose-5-P_synthase"/>
</dbReference>
<evidence type="ECO:0000256" key="2">
    <source>
        <dbReference type="ARBA" id="ARBA00011081"/>
    </source>
</evidence>
<dbReference type="CDD" id="cd02007">
    <property type="entry name" value="TPP_DXS"/>
    <property type="match status" value="1"/>
</dbReference>
<feature type="binding site" evidence="10">
    <location>
        <position position="174"/>
    </location>
    <ligand>
        <name>Mg(2+)</name>
        <dbReference type="ChEBI" id="CHEBI:18420"/>
    </ligand>
</feature>
<keyword evidence="8 10" id="KW-0786">Thiamine pyrophosphate</keyword>
<dbReference type="Pfam" id="PF13292">
    <property type="entry name" value="DXP_synthase_N"/>
    <property type="match status" value="1"/>
</dbReference>
<evidence type="ECO:0000256" key="10">
    <source>
        <dbReference type="HAMAP-Rule" id="MF_00315"/>
    </source>
</evidence>
<evidence type="ECO:0000256" key="8">
    <source>
        <dbReference type="ARBA" id="ARBA00023052"/>
    </source>
</evidence>
<dbReference type="PANTHER" id="PTHR43322">
    <property type="entry name" value="1-D-DEOXYXYLULOSE 5-PHOSPHATE SYNTHASE-RELATED"/>
    <property type="match status" value="1"/>
</dbReference>
<dbReference type="NCBIfam" id="NF003933">
    <property type="entry name" value="PRK05444.2-2"/>
    <property type="match status" value="1"/>
</dbReference>
<evidence type="ECO:0000256" key="9">
    <source>
        <dbReference type="ARBA" id="ARBA00023229"/>
    </source>
</evidence>
<dbReference type="GO" id="GO:0016114">
    <property type="term" value="P:terpenoid biosynthetic process"/>
    <property type="evidence" value="ECO:0007669"/>
    <property type="project" value="UniProtKB-UniRule"/>
</dbReference>
<comment type="pathway">
    <text evidence="1 10">Metabolic intermediate biosynthesis; 1-deoxy-D-xylulose 5-phosphate biosynthesis; 1-deoxy-D-xylulose 5-phosphate from D-glyceraldehyde 3-phosphate and pyruvate: step 1/1.</text>
</comment>
<keyword evidence="9 10" id="KW-0414">Isoprene biosynthesis</keyword>
<feature type="binding site" evidence="10">
    <location>
        <position position="366"/>
    </location>
    <ligand>
        <name>thiamine diphosphate</name>
        <dbReference type="ChEBI" id="CHEBI:58937"/>
    </ligand>
</feature>
<keyword evidence="7 10" id="KW-0784">Thiamine biosynthesis</keyword>
<dbReference type="Pfam" id="PF02780">
    <property type="entry name" value="Transketolase_C"/>
    <property type="match status" value="1"/>
</dbReference>
<evidence type="ECO:0000313" key="13">
    <source>
        <dbReference type="Proteomes" id="UP000611629"/>
    </source>
</evidence>
<sequence>MKLLDSINFPEDLRKLNNEELNILNNELRQYIIESVSKTGGHLASNLGVVELTVALHYSFNTPIDKIIWDVGHQSYIHKIITGRKEKMSTLRQYNGLSGFPKRSESCYDVFDTGHSSTSISAAMGIARARDLKKEKYEVVAVIGDGALTGGMAFEALNDLGRSNTKLIIVLNDNEMSISPNVGGMSHYLSVIRTSSRYLSTKKDIEKLLNDMPVVGKTIKSFLKRTKDGIKKMFIPGMLFEELGLTYMGPIDGHNTEELLESFKAAKNIDGPLIMHVITKKGKGYKYAETRPDEYHGVSPFNVVTGEGLKKSEVPTYSKVFGRKLCEIAGENKNVVAITAAMTDGTGLKEFSKIYPDRIFDAGIAEQHAVTMAAGLAVNGMVPVVAVYSSFLQRAYDQVIHDVALQNLHVVFAVDRAGLVGDDGETHHGVFDEGFLSQIPNMTIMAPADYTEFENMLTYAINEYDGPVAVRYPRGNSSSIINNSNSPVEKGKGAIVKEGSEITIVCSGKMVETAIKVSEILEKQNIDAEVINLRFIKPLDENLLNTSVSKTKKAVIIEESSLYGVASLIKTIIPDDVDVLLKTLPDEFIKHGSVEELLKANGLDEKSIAEDIINNKWRMQ</sequence>
<dbReference type="Proteomes" id="UP000611629">
    <property type="component" value="Unassembled WGS sequence"/>
</dbReference>
<comment type="cofactor">
    <cofactor evidence="10">
        <name>thiamine diphosphate</name>
        <dbReference type="ChEBI" id="CHEBI:58937"/>
    </cofactor>
    <text evidence="10">Binds 1 thiamine pyrophosphate per subunit.</text>
</comment>
<evidence type="ECO:0000256" key="1">
    <source>
        <dbReference type="ARBA" id="ARBA00004980"/>
    </source>
</evidence>
<dbReference type="PROSITE" id="PS00801">
    <property type="entry name" value="TRANSKETOLASE_1"/>
    <property type="match status" value="1"/>
</dbReference>
<evidence type="ECO:0000313" key="12">
    <source>
        <dbReference type="EMBL" id="NYB75903.1"/>
    </source>
</evidence>
<dbReference type="EC" id="2.2.1.7" evidence="10"/>
<dbReference type="InterPro" id="IPR049557">
    <property type="entry name" value="Transketolase_CS"/>
</dbReference>
<dbReference type="SMART" id="SM00861">
    <property type="entry name" value="Transket_pyr"/>
    <property type="match status" value="1"/>
</dbReference>
<keyword evidence="4 10" id="KW-0808">Transferase</keyword>
<comment type="caution">
    <text evidence="12">The sequence shown here is derived from an EMBL/GenBank/DDBJ whole genome shotgun (WGS) entry which is preliminary data.</text>
</comment>
<reference evidence="12" key="1">
    <citation type="submission" date="2020-07" db="EMBL/GenBank/DDBJ databases">
        <title>Genomic analysis of a strain of Sedimentibacter Hydroxybenzoicus DSM7310.</title>
        <authorList>
            <person name="Ma S."/>
        </authorList>
    </citation>
    <scope>NUCLEOTIDE SEQUENCE</scope>
    <source>
        <strain evidence="12">DSM 7310</strain>
    </source>
</reference>
<evidence type="ECO:0000256" key="6">
    <source>
        <dbReference type="ARBA" id="ARBA00022842"/>
    </source>
</evidence>
<dbReference type="GO" id="GO:0005829">
    <property type="term" value="C:cytosol"/>
    <property type="evidence" value="ECO:0007669"/>
    <property type="project" value="TreeGrafter"/>
</dbReference>
<gene>
    <name evidence="10" type="primary">dxs</name>
    <name evidence="12" type="ORF">HZF24_17270</name>
</gene>
<dbReference type="GO" id="GO:0009228">
    <property type="term" value="P:thiamine biosynthetic process"/>
    <property type="evidence" value="ECO:0007669"/>
    <property type="project" value="UniProtKB-UniRule"/>
</dbReference>
<feature type="domain" description="Transketolase-like pyrimidine-binding" evidence="11">
    <location>
        <begin position="315"/>
        <end position="480"/>
    </location>
</feature>
<comment type="similarity">
    <text evidence="2 10">Belongs to the transketolase family. DXPS subfamily.</text>
</comment>
<evidence type="ECO:0000256" key="4">
    <source>
        <dbReference type="ARBA" id="ARBA00022679"/>
    </source>
</evidence>
<dbReference type="RefSeq" id="WP_179239622.1">
    <property type="nucleotide sequence ID" value="NZ_JACBNQ010000032.1"/>
</dbReference>
<feature type="binding site" evidence="10">
    <location>
        <position position="285"/>
    </location>
    <ligand>
        <name>thiamine diphosphate</name>
        <dbReference type="ChEBI" id="CHEBI:58937"/>
    </ligand>
</feature>
<dbReference type="EMBL" id="JACBNQ010000032">
    <property type="protein sequence ID" value="NYB75903.1"/>
    <property type="molecule type" value="Genomic_DNA"/>
</dbReference>
<dbReference type="PANTHER" id="PTHR43322:SF5">
    <property type="entry name" value="1-DEOXY-D-XYLULOSE-5-PHOSPHATE SYNTHASE, CHLOROPLASTIC"/>
    <property type="match status" value="1"/>
</dbReference>
<feature type="binding site" evidence="10">
    <location>
        <position position="174"/>
    </location>
    <ligand>
        <name>thiamine diphosphate</name>
        <dbReference type="ChEBI" id="CHEBI:58937"/>
    </ligand>
</feature>
<dbReference type="GO" id="GO:0030976">
    <property type="term" value="F:thiamine pyrophosphate binding"/>
    <property type="evidence" value="ECO:0007669"/>
    <property type="project" value="UniProtKB-UniRule"/>
</dbReference>
<dbReference type="InterPro" id="IPR009014">
    <property type="entry name" value="Transketo_C/PFOR_II"/>
</dbReference>
<comment type="subunit">
    <text evidence="3 10">Homodimer.</text>
</comment>
<evidence type="ECO:0000259" key="11">
    <source>
        <dbReference type="SMART" id="SM00861"/>
    </source>
</evidence>
<feature type="binding site" evidence="10">
    <location>
        <position position="73"/>
    </location>
    <ligand>
        <name>thiamine diphosphate</name>
        <dbReference type="ChEBI" id="CHEBI:58937"/>
    </ligand>
</feature>
<comment type="function">
    <text evidence="10">Catalyzes the acyloin condensation reaction between C atoms 2 and 3 of pyruvate and glyceraldehyde 3-phosphate to yield 1-deoxy-D-xylulose-5-phosphate (DXP).</text>
</comment>
<dbReference type="InterPro" id="IPR029061">
    <property type="entry name" value="THDP-binding"/>
</dbReference>
<name>A0A974BMI4_SEDHY</name>
<dbReference type="CDD" id="cd07033">
    <property type="entry name" value="TPP_PYR_DXS_TK_like"/>
    <property type="match status" value="1"/>
</dbReference>
<feature type="binding site" evidence="10">
    <location>
        <begin position="146"/>
        <end position="147"/>
    </location>
    <ligand>
        <name>thiamine diphosphate</name>
        <dbReference type="ChEBI" id="CHEBI:58937"/>
    </ligand>
</feature>
<feature type="binding site" evidence="10">
    <location>
        <begin position="114"/>
        <end position="116"/>
    </location>
    <ligand>
        <name>thiamine diphosphate</name>
        <dbReference type="ChEBI" id="CHEBI:58937"/>
    </ligand>
</feature>
<evidence type="ECO:0000256" key="5">
    <source>
        <dbReference type="ARBA" id="ARBA00022723"/>
    </source>
</evidence>
<dbReference type="GO" id="GO:0008661">
    <property type="term" value="F:1-deoxy-D-xylulose-5-phosphate synthase activity"/>
    <property type="evidence" value="ECO:0007669"/>
    <property type="project" value="UniProtKB-UniRule"/>
</dbReference>
<dbReference type="Gene3D" id="3.40.50.970">
    <property type="match status" value="2"/>
</dbReference>
<dbReference type="HAMAP" id="MF_00315">
    <property type="entry name" value="DXP_synth"/>
    <property type="match status" value="1"/>
</dbReference>
<keyword evidence="5 10" id="KW-0479">Metal-binding</keyword>
<dbReference type="Gene3D" id="3.40.50.920">
    <property type="match status" value="1"/>
</dbReference>
<comment type="cofactor">
    <cofactor evidence="10">
        <name>Mg(2+)</name>
        <dbReference type="ChEBI" id="CHEBI:18420"/>
    </cofactor>
    <text evidence="10">Binds 1 Mg(2+) ion per subunit.</text>
</comment>
<protein>
    <recommendedName>
        <fullName evidence="10">1-deoxy-D-xylulose-5-phosphate synthase</fullName>
        <ecNumber evidence="10">2.2.1.7</ecNumber>
    </recommendedName>
    <alternativeName>
        <fullName evidence="10">1-deoxyxylulose-5-phosphate synthase</fullName>
        <shortName evidence="10">DXP synthase</shortName>
        <shortName evidence="10">DXPS</shortName>
    </alternativeName>
</protein>
<dbReference type="InterPro" id="IPR020826">
    <property type="entry name" value="Transketolase_BS"/>
</dbReference>
<dbReference type="Pfam" id="PF02779">
    <property type="entry name" value="Transket_pyr"/>
    <property type="match status" value="1"/>
</dbReference>
<dbReference type="FunFam" id="3.40.50.970:FF:000005">
    <property type="entry name" value="1-deoxy-D-xylulose-5-phosphate synthase"/>
    <property type="match status" value="1"/>
</dbReference>
<proteinExistence type="inferred from homology"/>
<keyword evidence="13" id="KW-1185">Reference proteome</keyword>
<dbReference type="GO" id="GO:0019288">
    <property type="term" value="P:isopentenyl diphosphate biosynthetic process, methylerythritol 4-phosphate pathway"/>
    <property type="evidence" value="ECO:0007669"/>
    <property type="project" value="TreeGrafter"/>
</dbReference>
<accession>A0A974BMI4</accession>
<evidence type="ECO:0000256" key="7">
    <source>
        <dbReference type="ARBA" id="ARBA00022977"/>
    </source>
</evidence>
<dbReference type="InterPro" id="IPR033248">
    <property type="entry name" value="Transketolase_C"/>
</dbReference>
<dbReference type="PROSITE" id="PS00802">
    <property type="entry name" value="TRANSKETOLASE_2"/>
    <property type="match status" value="1"/>
</dbReference>
<dbReference type="SUPFAM" id="SSF52518">
    <property type="entry name" value="Thiamin diphosphate-binding fold (THDP-binding)"/>
    <property type="match status" value="2"/>
</dbReference>